<feature type="region of interest" description="Disordered" evidence="2">
    <location>
        <begin position="538"/>
        <end position="564"/>
    </location>
</feature>
<feature type="domain" description="Myb-like" evidence="3">
    <location>
        <begin position="1242"/>
        <end position="1299"/>
    </location>
</feature>
<feature type="non-terminal residue" evidence="4">
    <location>
        <position position="1"/>
    </location>
</feature>
<comment type="caution">
    <text evidence="4">The sequence shown here is derived from an EMBL/GenBank/DDBJ whole genome shotgun (WGS) entry which is preliminary data.</text>
</comment>
<accession>A0ABR3AQJ6</accession>
<feature type="compositionally biased region" description="Low complexity" evidence="2">
    <location>
        <begin position="58"/>
        <end position="67"/>
    </location>
</feature>
<keyword evidence="5" id="KW-1185">Reference proteome</keyword>
<reference evidence="4 5" key="1">
    <citation type="submission" date="2024-04" db="EMBL/GenBank/DDBJ databases">
        <title>Symmetric and asymmetric DNA N6-adenine methylation regulates different biological responses in Mucorales.</title>
        <authorList>
            <consortium name="Lawrence Berkeley National Laboratory"/>
            <person name="Lax C."/>
            <person name="Mondo S.J."/>
            <person name="Osorio-Concepcion M."/>
            <person name="Muszewska A."/>
            <person name="Corrochano-Luque M."/>
            <person name="Gutierrez G."/>
            <person name="Riley R."/>
            <person name="Lipzen A."/>
            <person name="Guo J."/>
            <person name="Hundley H."/>
            <person name="Amirebrahimi M."/>
            <person name="Ng V."/>
            <person name="Lorenzo-Gutierrez D."/>
            <person name="Binder U."/>
            <person name="Yang J."/>
            <person name="Song Y."/>
            <person name="Canovas D."/>
            <person name="Navarro E."/>
            <person name="Freitag M."/>
            <person name="Gabaldon T."/>
            <person name="Grigoriev I.V."/>
            <person name="Corrochano L.M."/>
            <person name="Nicolas F.E."/>
            <person name="Garre V."/>
        </authorList>
    </citation>
    <scope>NUCLEOTIDE SEQUENCE [LARGE SCALE GENOMIC DNA]</scope>
    <source>
        <strain evidence="4 5">L51</strain>
    </source>
</reference>
<feature type="compositionally biased region" description="Basic and acidic residues" evidence="2">
    <location>
        <begin position="672"/>
        <end position="681"/>
    </location>
</feature>
<feature type="compositionally biased region" description="Low complexity" evidence="2">
    <location>
        <begin position="466"/>
        <end position="481"/>
    </location>
</feature>
<organism evidence="4 5">
    <name type="scientific">Phycomyces blakesleeanus</name>
    <dbReference type="NCBI Taxonomy" id="4837"/>
    <lineage>
        <taxon>Eukaryota</taxon>
        <taxon>Fungi</taxon>
        <taxon>Fungi incertae sedis</taxon>
        <taxon>Mucoromycota</taxon>
        <taxon>Mucoromycotina</taxon>
        <taxon>Mucoromycetes</taxon>
        <taxon>Mucorales</taxon>
        <taxon>Phycomycetaceae</taxon>
        <taxon>Phycomyces</taxon>
    </lineage>
</organism>
<protein>
    <recommendedName>
        <fullName evidence="3">Myb-like domain-containing protein</fullName>
    </recommendedName>
</protein>
<keyword evidence="1" id="KW-0175">Coiled coil</keyword>
<feature type="region of interest" description="Disordered" evidence="2">
    <location>
        <begin position="460"/>
        <end position="483"/>
    </location>
</feature>
<dbReference type="PANTHER" id="PTHR15180:SF1">
    <property type="entry name" value="GENERAL TRANSCRIPTION FACTOR 3C POLYPEPTIDE 1"/>
    <property type="match status" value="1"/>
</dbReference>
<feature type="region of interest" description="Disordered" evidence="2">
    <location>
        <begin position="624"/>
        <end position="681"/>
    </location>
</feature>
<dbReference type="InterPro" id="IPR001005">
    <property type="entry name" value="SANT/Myb"/>
</dbReference>
<evidence type="ECO:0000256" key="1">
    <source>
        <dbReference type="SAM" id="Coils"/>
    </source>
</evidence>
<dbReference type="InterPro" id="IPR046488">
    <property type="entry name" value="Sfc3/Tfc3_C"/>
</dbReference>
<gene>
    <name evidence="4" type="ORF">J3Q64DRAFT_1645089</name>
</gene>
<dbReference type="EMBL" id="JBCLYO010000022">
    <property type="protein sequence ID" value="KAL0079270.1"/>
    <property type="molecule type" value="Genomic_DNA"/>
</dbReference>
<evidence type="ECO:0000256" key="2">
    <source>
        <dbReference type="SAM" id="MobiDB-lite"/>
    </source>
</evidence>
<dbReference type="InterPro" id="IPR044210">
    <property type="entry name" value="Tfc3-like"/>
</dbReference>
<feature type="region of interest" description="Disordered" evidence="2">
    <location>
        <begin position="33"/>
        <end position="85"/>
    </location>
</feature>
<sequence>PQIDLAYQNYVWRFLRLLKDLQFFERIDDDLSDKSSLEASPSQLAKLKSSASERNESEISSSWTQSESKNEKEKESLSHPKNEKNSNTIEYNQVLNLFGSRLYAVAKKEIQNKELFKDVPPGPLLSNNTIAALKVIIQSRHNGVSQHTLADLLKFDSRATGQYLRVLEQKGAIFRNVSTLNGANLNLYTHVRFGKPAKRNDGVAKETSAETVDSCCAYNTNRLGIAYSHELLLSKIIDLLNKAPNDSISSNEILSSLDFNLNNTSVQNWLNRAIDTFCLKGHLQKLNFRDTSKSKNNQSVKLPKNQDESRPNYISSKNIKCEQRHCIELPVIKAKACTPYSTKLLRDVTLEHQIIMVLRKSGTKGDIAKEIGCENTSPFTRIMDKLVNLDGVGKESYAAYRHLESKGRNRQYRYYTYTAYKKVIDNIDIDDEFHIPSPFTDSDMVEFDYLSIRSKIPATRNSGNQLNSTTSSKKITLSKNTQSQQKHAEVDIHKENSAHVDRQSVDLTNLLENSNKVNVIKGGVGKIPIDNTAAKKMLDKKAPRKTRSRTTLQTKQADKPISVPTRSSKRLFESTSKISDFFSKAPLKKTPAILPKTTTYPLVESAQNPSHDSVTEPIIEHLQKDSSKVVTAPVKSHASEFPESEIANVSGKEEPSNSSEHQKKKRKKSSPHLREPHNRLSKKEMQVNYYLEQRKKVFMALLEECPIYVRNHAFRNLYCDKFTELFGEINPSKTICLKTIWRTAKELHKDGLVETKEISTTLMSGAIMKRGVFYRKGLDLDGPELKSYTSIWNKDHFVYPGTYSIKKFEKIEKPVERLTERLGRMEKDLEKAKNNNSVEVKEIEKKITNMKQNINNSNADEISTHRPSTGSYGNWMIIGMQLGYMCAKNIRCKLLHQFFIEIFERNLPGVDSKTRWISIRAIVEQMTLADYFTLIGFFQTDNEMREFIKNPKNKSVKILNLPKNIRLIIFSDKNRLRRRICTLLEVLEWLNLIKRAPGGADKLDLPPNQIVSDETSYIVLDHVSTFDLMDPERRTIHHYEIRDAGDIHVYWSDLQYICNKIENERPDFSKVNLSEEDKARILSLISAKNWSTTFMFTDAQRTALNAYINPKNGMTPLRNVPLCKKIARKLGLENPIIQGYFRKIEQAFVRKTEKKFLRVIERENGTDIRGKKRSRSKMFSENPNITLRTTQPFKRRVYSTGAIRMAKRAISKGDGDITTDTGSQPMGLYHDTADETPEYTDRPAFNRIPWSEDEDELLVYCYVILKHRSENDRMRWTLAVPFFPERNRHKMRGRFSKIILIPSYQRKIFNMMKLWKILYEEGVATGRIKELPEGISKQTFGISDELIYFLERSRDISENNLPTNSLNLPCKPIEGVNFPKISKLDEKVFLEDNYHRAVSRKSRQDIICSVTCTAKFSDKNGWDTVLTDHPTETNIKQRQIMFLKGFHKVSLMVLLTPEEYYDTFYVYAIMNQMPRGLSALVATEQRIEGIVARLKSTNFRKLPGTLFGISDRFTRRMSGTFPHNYYQKAREYFNHMLQNKGLEVSPTYLNSGIMGCLLDQFSDGKEFSKRPSLNFHSSRSRERTAIKLRKFICLDSARLDFDIMVKTHQHQEQENIPEHVEYNSTAILLTQDAFESAYNNLKHMNNCLQTLIDDIVAALSLAKHDGLSILEIKNVIPLRQKIQDSDIRKAIHIMTEHSPPLVAYVGYEAYRLVLTTCLDQWVVIPSTAFRNKGDNEENSSKYESLAVKGVVNLRIWNDVNGTRTESVWNGCVGAVTDLIINKPGITEANIERFFKHVLVRTEIQDLLNTLVKQKILRKLVMSTTKQKASLFGKNLIMETTEPDQIQALKRTCYWVISGYYTRIKA</sequence>
<feature type="coiled-coil region" evidence="1">
    <location>
        <begin position="815"/>
        <end position="860"/>
    </location>
</feature>
<dbReference type="PROSITE" id="PS50090">
    <property type="entry name" value="MYB_LIKE"/>
    <property type="match status" value="1"/>
</dbReference>
<evidence type="ECO:0000259" key="3">
    <source>
        <dbReference type="PROSITE" id="PS50090"/>
    </source>
</evidence>
<dbReference type="PANTHER" id="PTHR15180">
    <property type="entry name" value="GENERAL TRANSCRIPTION FACTOR 3C POLYPEPTIDE 1"/>
    <property type="match status" value="1"/>
</dbReference>
<evidence type="ECO:0000313" key="4">
    <source>
        <dbReference type="EMBL" id="KAL0079270.1"/>
    </source>
</evidence>
<name>A0ABR3AQJ6_PHYBL</name>
<proteinExistence type="predicted"/>
<evidence type="ECO:0000313" key="5">
    <source>
        <dbReference type="Proteomes" id="UP001448207"/>
    </source>
</evidence>
<dbReference type="Pfam" id="PF20222">
    <property type="entry name" value="DUF6581"/>
    <property type="match status" value="1"/>
</dbReference>
<feature type="compositionally biased region" description="Basic residues" evidence="2">
    <location>
        <begin position="662"/>
        <end position="671"/>
    </location>
</feature>
<dbReference type="Proteomes" id="UP001448207">
    <property type="component" value="Unassembled WGS sequence"/>
</dbReference>
<feature type="compositionally biased region" description="Basic and acidic residues" evidence="2">
    <location>
        <begin position="68"/>
        <end position="84"/>
    </location>
</feature>